<feature type="domain" description="HTH LytTR-type" evidence="5">
    <location>
        <begin position="134"/>
        <end position="235"/>
    </location>
</feature>
<dbReference type="InterPro" id="IPR046947">
    <property type="entry name" value="LytR-like"/>
</dbReference>
<dbReference type="PANTHER" id="PTHR37299:SF1">
    <property type="entry name" value="STAGE 0 SPORULATION PROTEIN A HOMOLOG"/>
    <property type="match status" value="1"/>
</dbReference>
<dbReference type="PROSITE" id="PS50110">
    <property type="entry name" value="RESPONSE_REGULATORY"/>
    <property type="match status" value="1"/>
</dbReference>
<dbReference type="Gene3D" id="2.40.50.1020">
    <property type="entry name" value="LytTr DNA-binding domain"/>
    <property type="match status" value="1"/>
</dbReference>
<dbReference type="OrthoDB" id="9802383at2"/>
<evidence type="ECO:0000256" key="2">
    <source>
        <dbReference type="ARBA" id="ARBA00024867"/>
    </source>
</evidence>
<dbReference type="InterPro" id="IPR011006">
    <property type="entry name" value="CheY-like_superfamily"/>
</dbReference>
<accession>A0A1M6HPH9</accession>
<comment type="function">
    <text evidence="2">May play the central regulatory role in sporulation. It may be an element of the effector pathway responsible for the activation of sporulation genes in response to nutritional stress. Spo0A may act in concert with spo0H (a sigma factor) to control the expression of some genes that are critical to the sporulation process.</text>
</comment>
<evidence type="ECO:0000256" key="1">
    <source>
        <dbReference type="ARBA" id="ARBA00018672"/>
    </source>
</evidence>
<gene>
    <name evidence="6" type="ORF">SAMN02745691_01592</name>
</gene>
<organism evidence="6 7">
    <name type="scientific">Parasporobacterium paucivorans DSM 15970</name>
    <dbReference type="NCBI Taxonomy" id="1122934"/>
    <lineage>
        <taxon>Bacteria</taxon>
        <taxon>Bacillati</taxon>
        <taxon>Bacillota</taxon>
        <taxon>Clostridia</taxon>
        <taxon>Lachnospirales</taxon>
        <taxon>Lachnospiraceae</taxon>
        <taxon>Parasporobacterium</taxon>
    </lineage>
</organism>
<feature type="domain" description="Response regulatory" evidence="4">
    <location>
        <begin position="2"/>
        <end position="123"/>
    </location>
</feature>
<evidence type="ECO:0000313" key="6">
    <source>
        <dbReference type="EMBL" id="SHJ24127.1"/>
    </source>
</evidence>
<dbReference type="GO" id="GO:0003677">
    <property type="term" value="F:DNA binding"/>
    <property type="evidence" value="ECO:0007669"/>
    <property type="project" value="InterPro"/>
</dbReference>
<protein>
    <recommendedName>
        <fullName evidence="1">Stage 0 sporulation protein A homolog</fullName>
    </recommendedName>
</protein>
<dbReference type="SMART" id="SM00850">
    <property type="entry name" value="LytTR"/>
    <property type="match status" value="1"/>
</dbReference>
<keyword evidence="7" id="KW-1185">Reference proteome</keyword>
<dbReference type="PROSITE" id="PS50930">
    <property type="entry name" value="HTH_LYTTR"/>
    <property type="match status" value="1"/>
</dbReference>
<dbReference type="GO" id="GO:0000156">
    <property type="term" value="F:phosphorelay response regulator activity"/>
    <property type="evidence" value="ECO:0007669"/>
    <property type="project" value="InterPro"/>
</dbReference>
<dbReference type="InterPro" id="IPR001789">
    <property type="entry name" value="Sig_transdc_resp-reg_receiver"/>
</dbReference>
<dbReference type="Pfam" id="PF04397">
    <property type="entry name" value="LytTR"/>
    <property type="match status" value="1"/>
</dbReference>
<dbReference type="STRING" id="1122934.SAMN02745691_01592"/>
<feature type="modified residue" description="4-aspartylphosphate" evidence="3">
    <location>
        <position position="60"/>
    </location>
</feature>
<dbReference type="EMBL" id="FQYT01000015">
    <property type="protein sequence ID" value="SHJ24127.1"/>
    <property type="molecule type" value="Genomic_DNA"/>
</dbReference>
<proteinExistence type="predicted"/>
<dbReference type="Pfam" id="PF00072">
    <property type="entry name" value="Response_reg"/>
    <property type="match status" value="1"/>
</dbReference>
<evidence type="ECO:0000313" key="7">
    <source>
        <dbReference type="Proteomes" id="UP000184342"/>
    </source>
</evidence>
<dbReference type="Proteomes" id="UP000184342">
    <property type="component" value="Unassembled WGS sequence"/>
</dbReference>
<evidence type="ECO:0000259" key="4">
    <source>
        <dbReference type="PROSITE" id="PS50110"/>
    </source>
</evidence>
<keyword evidence="3" id="KW-0597">Phosphoprotein</keyword>
<dbReference type="SUPFAM" id="SSF52172">
    <property type="entry name" value="CheY-like"/>
    <property type="match status" value="1"/>
</dbReference>
<reference evidence="6 7" key="1">
    <citation type="submission" date="2016-11" db="EMBL/GenBank/DDBJ databases">
        <authorList>
            <person name="Jaros S."/>
            <person name="Januszkiewicz K."/>
            <person name="Wedrychowicz H."/>
        </authorList>
    </citation>
    <scope>NUCLEOTIDE SEQUENCE [LARGE SCALE GENOMIC DNA]</scope>
    <source>
        <strain evidence="6 7">DSM 15970</strain>
    </source>
</reference>
<dbReference type="AlphaFoldDB" id="A0A1M6HPH9"/>
<sequence length="241" mass="27407">MKIALCDDDCIELQHVRKVVESYIESSIPHTDITLKAFNLAEELLRDIAQNGSYDLLILDIILPGMNGIELAAEIRKQDTGCKIIFLTSSEDFAISSYKVDAFYYILKPFPDQELELQLHRFFSSLQDNKNAHIIIRDSGQLRRVFFHSILYIESAKHTIFLHLSNGETCSCYGTMNEFAAILSKDGRFVKCHKSFVVNMETVVSISAKGFVLTNKVLIPISRQAYADVKQNFIDYFFGKG</sequence>
<dbReference type="Gene3D" id="3.40.50.2300">
    <property type="match status" value="1"/>
</dbReference>
<name>A0A1M6HPH9_9FIRM</name>
<evidence type="ECO:0000259" key="5">
    <source>
        <dbReference type="PROSITE" id="PS50930"/>
    </source>
</evidence>
<dbReference type="PANTHER" id="PTHR37299">
    <property type="entry name" value="TRANSCRIPTIONAL REGULATOR-RELATED"/>
    <property type="match status" value="1"/>
</dbReference>
<evidence type="ECO:0000256" key="3">
    <source>
        <dbReference type="PROSITE-ProRule" id="PRU00169"/>
    </source>
</evidence>
<dbReference type="SMART" id="SM00448">
    <property type="entry name" value="REC"/>
    <property type="match status" value="1"/>
</dbReference>
<dbReference type="InterPro" id="IPR007492">
    <property type="entry name" value="LytTR_DNA-bd_dom"/>
</dbReference>
<dbReference type="RefSeq" id="WP_073993880.1">
    <property type="nucleotide sequence ID" value="NZ_FQYT01000015.1"/>
</dbReference>